<dbReference type="InterPro" id="IPR000276">
    <property type="entry name" value="GPCR_Rhodpsn"/>
</dbReference>
<dbReference type="EMBL" id="GG666612">
    <property type="protein sequence ID" value="EEN49046.1"/>
    <property type="molecule type" value="Genomic_DNA"/>
</dbReference>
<proteinExistence type="predicted"/>
<protein>
    <recommendedName>
        <fullName evidence="9">G-protein coupled receptors family 1 profile domain-containing protein</fullName>
    </recommendedName>
</protein>
<keyword evidence="2 8" id="KW-0812">Transmembrane</keyword>
<feature type="transmembrane region" description="Helical" evidence="8">
    <location>
        <begin position="237"/>
        <end position="260"/>
    </location>
</feature>
<dbReference type="PANTHER" id="PTHR24243">
    <property type="entry name" value="G-PROTEIN COUPLED RECEPTOR"/>
    <property type="match status" value="1"/>
</dbReference>
<evidence type="ECO:0000256" key="1">
    <source>
        <dbReference type="ARBA" id="ARBA00004141"/>
    </source>
</evidence>
<feature type="transmembrane region" description="Helical" evidence="8">
    <location>
        <begin position="88"/>
        <end position="109"/>
    </location>
</feature>
<dbReference type="PANTHER" id="PTHR24243:SF207">
    <property type="entry name" value="PYROKININ-1 RECEPTOR-LIKE"/>
    <property type="match status" value="1"/>
</dbReference>
<feature type="transmembrane region" description="Helical" evidence="8">
    <location>
        <begin position="199"/>
        <end position="217"/>
    </location>
</feature>
<feature type="transmembrane region" description="Helical" evidence="8">
    <location>
        <begin position="300"/>
        <end position="320"/>
    </location>
</feature>
<name>C3ZE90_BRAFL</name>
<dbReference type="eggNOG" id="KOG3656">
    <property type="taxonomic scope" value="Eukaryota"/>
</dbReference>
<dbReference type="Pfam" id="PF00001">
    <property type="entry name" value="7tm_1"/>
    <property type="match status" value="1"/>
</dbReference>
<dbReference type="GO" id="GO:0016020">
    <property type="term" value="C:membrane"/>
    <property type="evidence" value="ECO:0007669"/>
    <property type="project" value="UniProtKB-SubCell"/>
</dbReference>
<comment type="subcellular location">
    <subcellularLocation>
        <location evidence="1">Membrane</location>
        <topology evidence="1">Multi-pass membrane protein</topology>
    </subcellularLocation>
</comment>
<accession>C3ZE90</accession>
<evidence type="ECO:0000256" key="4">
    <source>
        <dbReference type="ARBA" id="ARBA00023040"/>
    </source>
</evidence>
<feature type="transmembrane region" description="Helical" evidence="8">
    <location>
        <begin position="161"/>
        <end position="178"/>
    </location>
</feature>
<keyword evidence="3 8" id="KW-1133">Transmembrane helix</keyword>
<dbReference type="CDD" id="cd00637">
    <property type="entry name" value="7tm_classA_rhodopsin-like"/>
    <property type="match status" value="1"/>
</dbReference>
<dbReference type="Gene3D" id="1.20.1070.10">
    <property type="entry name" value="Rhodopsin 7-helix transmembrane proteins"/>
    <property type="match status" value="1"/>
</dbReference>
<evidence type="ECO:0000256" key="2">
    <source>
        <dbReference type="ARBA" id="ARBA00022692"/>
    </source>
</evidence>
<evidence type="ECO:0000256" key="8">
    <source>
        <dbReference type="SAM" id="Phobius"/>
    </source>
</evidence>
<evidence type="ECO:0000256" key="5">
    <source>
        <dbReference type="ARBA" id="ARBA00023136"/>
    </source>
</evidence>
<reference evidence="10" key="1">
    <citation type="journal article" date="2008" name="Nature">
        <title>The amphioxus genome and the evolution of the chordate karyotype.</title>
        <authorList>
            <consortium name="US DOE Joint Genome Institute (JGI-PGF)"/>
            <person name="Putnam N.H."/>
            <person name="Butts T."/>
            <person name="Ferrier D.E.K."/>
            <person name="Furlong R.F."/>
            <person name="Hellsten U."/>
            <person name="Kawashima T."/>
            <person name="Robinson-Rechavi M."/>
            <person name="Shoguchi E."/>
            <person name="Terry A."/>
            <person name="Yu J.-K."/>
            <person name="Benito-Gutierrez E.L."/>
            <person name="Dubchak I."/>
            <person name="Garcia-Fernandez J."/>
            <person name="Gibson-Brown J.J."/>
            <person name="Grigoriev I.V."/>
            <person name="Horton A.C."/>
            <person name="de Jong P.J."/>
            <person name="Jurka J."/>
            <person name="Kapitonov V.V."/>
            <person name="Kohara Y."/>
            <person name="Kuroki Y."/>
            <person name="Lindquist E."/>
            <person name="Lucas S."/>
            <person name="Osoegawa K."/>
            <person name="Pennacchio L.A."/>
            <person name="Salamov A.A."/>
            <person name="Satou Y."/>
            <person name="Sauka-Spengler T."/>
            <person name="Schmutz J."/>
            <person name="Shin-I T."/>
            <person name="Toyoda A."/>
            <person name="Bronner-Fraser M."/>
            <person name="Fujiyama A."/>
            <person name="Holland L.Z."/>
            <person name="Holland P.W.H."/>
            <person name="Satoh N."/>
            <person name="Rokhsar D.S."/>
        </authorList>
    </citation>
    <scope>NUCLEOTIDE SEQUENCE [LARGE SCALE GENOMIC DNA]</scope>
    <source>
        <strain evidence="10">S238N-H82</strain>
        <tissue evidence="10">Testes</tissue>
    </source>
</reference>
<dbReference type="PROSITE" id="PS50262">
    <property type="entry name" value="G_PROTEIN_RECEP_F1_2"/>
    <property type="match status" value="1"/>
</dbReference>
<organism>
    <name type="scientific">Branchiostoma floridae</name>
    <name type="common">Florida lancelet</name>
    <name type="synonym">Amphioxus</name>
    <dbReference type="NCBI Taxonomy" id="7739"/>
    <lineage>
        <taxon>Eukaryota</taxon>
        <taxon>Metazoa</taxon>
        <taxon>Chordata</taxon>
        <taxon>Cephalochordata</taxon>
        <taxon>Leptocardii</taxon>
        <taxon>Amphioxiformes</taxon>
        <taxon>Branchiostomatidae</taxon>
        <taxon>Branchiostoma</taxon>
    </lineage>
</organism>
<evidence type="ECO:0000256" key="6">
    <source>
        <dbReference type="ARBA" id="ARBA00023170"/>
    </source>
</evidence>
<dbReference type="GO" id="GO:0004930">
    <property type="term" value="F:G protein-coupled receptor activity"/>
    <property type="evidence" value="ECO:0007669"/>
    <property type="project" value="UniProtKB-KW"/>
</dbReference>
<evidence type="ECO:0000256" key="7">
    <source>
        <dbReference type="ARBA" id="ARBA00023224"/>
    </source>
</evidence>
<dbReference type="SUPFAM" id="SSF81321">
    <property type="entry name" value="Family A G protein-coupled receptor-like"/>
    <property type="match status" value="1"/>
</dbReference>
<evidence type="ECO:0000259" key="9">
    <source>
        <dbReference type="PROSITE" id="PS50262"/>
    </source>
</evidence>
<keyword evidence="6" id="KW-0675">Receptor</keyword>
<evidence type="ECO:0000313" key="10">
    <source>
        <dbReference type="EMBL" id="EEN49046.1"/>
    </source>
</evidence>
<feature type="transmembrane region" description="Helical" evidence="8">
    <location>
        <begin position="121"/>
        <end position="141"/>
    </location>
</feature>
<dbReference type="PRINTS" id="PR00237">
    <property type="entry name" value="GPCRRHODOPSN"/>
</dbReference>
<dbReference type="InParanoid" id="C3ZE90"/>
<evidence type="ECO:0000256" key="3">
    <source>
        <dbReference type="ARBA" id="ARBA00022989"/>
    </source>
</evidence>
<keyword evidence="5 8" id="KW-0472">Membrane</keyword>
<sequence>MLLRTGRLRRRVLSTRLPNDMLITCEERCRHLVIPDASVQPAKQSSCRPAEPKHPPMCLHCSLSRLREKFFAMESAVPDSNPAYYAQISLYSLNVAFGVPSNLLILGMAIRHAEMRTPPNFLICSLCVADITLLLLSLANFSPTVPSVSTLAFLRVLRQTFFSISVANLIAVCFLRYFSVYHPLKNKRLVSKGRVKKTLAATWLLCFLLATPAAILTTKPTWASEALLTNMHIAYTLSYSVIFFFLPMLILILVFIALIVKFRRNDDEGCCEAHCQVGRPLRRATVVHGQAKRKQLHRQVIMCIGSLLVLFGVCCLPSNIAQVADALTALGVNNPHLPSIYVNSAIISTFVLYFYMSLKPVVYLTTTVPTCKLFWKLVKPTRTPRRHTEEIELNAIRVHAPRVADVQEM</sequence>
<feature type="domain" description="G-protein coupled receptors family 1 profile" evidence="9">
    <location>
        <begin position="101"/>
        <end position="363"/>
    </location>
</feature>
<keyword evidence="4" id="KW-0297">G-protein coupled receptor</keyword>
<dbReference type="STRING" id="7739.C3ZE90"/>
<keyword evidence="7" id="KW-0807">Transducer</keyword>
<gene>
    <name evidence="10" type="ORF">BRAFLDRAFT_74353</name>
</gene>
<dbReference type="AlphaFoldDB" id="C3ZE90"/>
<dbReference type="InterPro" id="IPR017452">
    <property type="entry name" value="GPCR_Rhodpsn_7TM"/>
</dbReference>
<feature type="transmembrane region" description="Helical" evidence="8">
    <location>
        <begin position="340"/>
        <end position="358"/>
    </location>
</feature>